<reference evidence="3" key="2">
    <citation type="submission" date="2025-05" db="UniProtKB">
        <authorList>
            <consortium name="EnsemblMetazoa"/>
        </authorList>
    </citation>
    <scope>IDENTIFICATION</scope>
    <source>
        <strain evidence="3">Foshan</strain>
    </source>
</reference>
<dbReference type="Pfam" id="PF00147">
    <property type="entry name" value="Fibrinogen_C"/>
    <property type="match status" value="1"/>
</dbReference>
<dbReference type="EnsemblMetazoa" id="AALFPA23_001408.R1144">
    <property type="protein sequence ID" value="AALFPA23_001408.P1144"/>
    <property type="gene ID" value="AALFPA23_001408"/>
</dbReference>
<keyword evidence="1" id="KW-0472">Membrane</keyword>
<accession>A0ABM1XNV2</accession>
<evidence type="ECO:0000259" key="2">
    <source>
        <dbReference type="PROSITE" id="PS51406"/>
    </source>
</evidence>
<dbReference type="PANTHER" id="PTHR19143:SF327">
    <property type="entry name" value="FI21813P1-RELATED"/>
    <property type="match status" value="1"/>
</dbReference>
<keyword evidence="4" id="KW-1185">Reference proteome</keyword>
<dbReference type="SMART" id="SM00186">
    <property type="entry name" value="FBG"/>
    <property type="match status" value="1"/>
</dbReference>
<dbReference type="InterPro" id="IPR014716">
    <property type="entry name" value="Fibrinogen_a/b/g_C_1"/>
</dbReference>
<feature type="domain" description="Fibrinogen C-terminal" evidence="2">
    <location>
        <begin position="101"/>
        <end position="317"/>
    </location>
</feature>
<dbReference type="SUPFAM" id="SSF56496">
    <property type="entry name" value="Fibrinogen C-terminal domain-like"/>
    <property type="match status" value="1"/>
</dbReference>
<dbReference type="Proteomes" id="UP000069940">
    <property type="component" value="Unassembled WGS sequence"/>
</dbReference>
<evidence type="ECO:0000313" key="4">
    <source>
        <dbReference type="Proteomes" id="UP000069940"/>
    </source>
</evidence>
<sequence>MYFHRMHPHQHGQAVHFSLCPTEGLYRNEERRCRAPESSMNRNHLTLFGSLLLIVIPVCCSPTFSGFGYELLSGKLEAMEAEIVAIGKSVEKVTHSSNPIQSAESVYASCDKVPSKKSGIYKVKTNLREVTEVFCDQAYDGGGWTVIQNRFDGSVNFYRDWSEYKEGFGNLDGGEFWLGLDVIHQLTYSAPHELVVLLEDFDGNSSYAKLNRFEVAGEQSSYKVTLADGFRGPAGDSFTETKGAMFSTLDKDNDMWGDSCAVAFNGAWWYTSCHSCNLNGKYLKGNTAEHGTGMVWNTFRGPHYALKSSRMMIRKKKSYRRIG</sequence>
<dbReference type="InterPro" id="IPR050373">
    <property type="entry name" value="Fibrinogen_C-term_domain"/>
</dbReference>
<dbReference type="GeneID" id="109430246"/>
<organism evidence="3 4">
    <name type="scientific">Aedes albopictus</name>
    <name type="common">Asian tiger mosquito</name>
    <name type="synonym">Stegomyia albopicta</name>
    <dbReference type="NCBI Taxonomy" id="7160"/>
    <lineage>
        <taxon>Eukaryota</taxon>
        <taxon>Metazoa</taxon>
        <taxon>Ecdysozoa</taxon>
        <taxon>Arthropoda</taxon>
        <taxon>Hexapoda</taxon>
        <taxon>Insecta</taxon>
        <taxon>Pterygota</taxon>
        <taxon>Neoptera</taxon>
        <taxon>Endopterygota</taxon>
        <taxon>Diptera</taxon>
        <taxon>Nematocera</taxon>
        <taxon>Culicoidea</taxon>
        <taxon>Culicidae</taxon>
        <taxon>Culicinae</taxon>
        <taxon>Aedini</taxon>
        <taxon>Aedes</taxon>
        <taxon>Stegomyia</taxon>
    </lineage>
</organism>
<dbReference type="CDD" id="cd00087">
    <property type="entry name" value="FReD"/>
    <property type="match status" value="1"/>
</dbReference>
<keyword evidence="1" id="KW-0812">Transmembrane</keyword>
<evidence type="ECO:0000313" key="3">
    <source>
        <dbReference type="EnsemblMetazoa" id="AALFPA23_001408.P1144"/>
    </source>
</evidence>
<evidence type="ECO:0000256" key="1">
    <source>
        <dbReference type="SAM" id="Phobius"/>
    </source>
</evidence>
<feature type="transmembrane region" description="Helical" evidence="1">
    <location>
        <begin position="45"/>
        <end position="69"/>
    </location>
</feature>
<proteinExistence type="predicted"/>
<name>A0ABM1XNV2_AEDAL</name>
<dbReference type="NCBIfam" id="NF040941">
    <property type="entry name" value="GGGWT_bact"/>
    <property type="match status" value="1"/>
</dbReference>
<dbReference type="InterPro" id="IPR036056">
    <property type="entry name" value="Fibrinogen-like_C"/>
</dbReference>
<dbReference type="PROSITE" id="PS51406">
    <property type="entry name" value="FIBRINOGEN_C_2"/>
    <property type="match status" value="1"/>
</dbReference>
<reference evidence="4" key="1">
    <citation type="journal article" date="2015" name="Proc. Natl. Acad. Sci. U.S.A.">
        <title>Genome sequence of the Asian Tiger mosquito, Aedes albopictus, reveals insights into its biology, genetics, and evolution.</title>
        <authorList>
            <person name="Chen X.G."/>
            <person name="Jiang X."/>
            <person name="Gu J."/>
            <person name="Xu M."/>
            <person name="Wu Y."/>
            <person name="Deng Y."/>
            <person name="Zhang C."/>
            <person name="Bonizzoni M."/>
            <person name="Dermauw W."/>
            <person name="Vontas J."/>
            <person name="Armbruster P."/>
            <person name="Huang X."/>
            <person name="Yang Y."/>
            <person name="Zhang H."/>
            <person name="He W."/>
            <person name="Peng H."/>
            <person name="Liu Y."/>
            <person name="Wu K."/>
            <person name="Chen J."/>
            <person name="Lirakis M."/>
            <person name="Topalis P."/>
            <person name="Van Leeuwen T."/>
            <person name="Hall A.B."/>
            <person name="Jiang X."/>
            <person name="Thorpe C."/>
            <person name="Mueller R.L."/>
            <person name="Sun C."/>
            <person name="Waterhouse R.M."/>
            <person name="Yan G."/>
            <person name="Tu Z.J."/>
            <person name="Fang X."/>
            <person name="James A.A."/>
        </authorList>
    </citation>
    <scope>NUCLEOTIDE SEQUENCE [LARGE SCALE GENOMIC DNA]</scope>
    <source>
        <strain evidence="4">Foshan</strain>
    </source>
</reference>
<keyword evidence="1" id="KW-1133">Transmembrane helix</keyword>
<dbReference type="Gene3D" id="3.90.215.10">
    <property type="entry name" value="Gamma Fibrinogen, chain A, domain 1"/>
    <property type="match status" value="1"/>
</dbReference>
<protein>
    <recommendedName>
        <fullName evidence="2">Fibrinogen C-terminal domain-containing protein</fullName>
    </recommendedName>
</protein>
<dbReference type="InterPro" id="IPR002181">
    <property type="entry name" value="Fibrinogen_a/b/g_C_dom"/>
</dbReference>
<dbReference type="PANTHER" id="PTHR19143">
    <property type="entry name" value="FIBRINOGEN/TENASCIN/ANGIOPOEITIN"/>
    <property type="match status" value="1"/>
</dbReference>
<dbReference type="RefSeq" id="XP_019561842.3">
    <property type="nucleotide sequence ID" value="XM_019706297.4"/>
</dbReference>